<protein>
    <submittedName>
        <fullName evidence="2">Uncharacterized protein</fullName>
    </submittedName>
</protein>
<accession>A5BKV0</accession>
<organism evidence="2">
    <name type="scientific">Vitis vinifera</name>
    <name type="common">Grape</name>
    <dbReference type="NCBI Taxonomy" id="29760"/>
    <lineage>
        <taxon>Eukaryota</taxon>
        <taxon>Viridiplantae</taxon>
        <taxon>Streptophyta</taxon>
        <taxon>Embryophyta</taxon>
        <taxon>Tracheophyta</taxon>
        <taxon>Spermatophyta</taxon>
        <taxon>Magnoliopsida</taxon>
        <taxon>eudicotyledons</taxon>
        <taxon>Gunneridae</taxon>
        <taxon>Pentapetalae</taxon>
        <taxon>rosids</taxon>
        <taxon>Vitales</taxon>
        <taxon>Vitaceae</taxon>
        <taxon>Viteae</taxon>
        <taxon>Vitis</taxon>
    </lineage>
</organism>
<dbReference type="EMBL" id="AM462963">
    <property type="protein sequence ID" value="CAN76997.1"/>
    <property type="molecule type" value="Genomic_DNA"/>
</dbReference>
<evidence type="ECO:0000256" key="1">
    <source>
        <dbReference type="SAM" id="MobiDB-lite"/>
    </source>
</evidence>
<gene>
    <name evidence="2" type="ORF">VITISV_007762</name>
</gene>
<name>A5BKV0_VITVI</name>
<sequence length="94" mass="10892">MSLNKFVTNPRKSKRNKQSTFGIRRRDFKRGSEQPWWRVESLDNEVGSEVVVEGIGLVLHLLDDPVLALEDLNEQLLNRRHLPLVLLPLLLLHS</sequence>
<reference evidence="2" key="1">
    <citation type="journal article" date="2007" name="PLoS ONE">
        <title>The first genome sequence of an elite grapevine cultivar (Pinot noir Vitis vinifera L.): coping with a highly heterozygous genome.</title>
        <authorList>
            <person name="Velasco R."/>
            <person name="Zharkikh A."/>
            <person name="Troggio M."/>
            <person name="Cartwright D.A."/>
            <person name="Cestaro A."/>
            <person name="Pruss D."/>
            <person name="Pindo M."/>
            <person name="FitzGerald L.M."/>
            <person name="Vezzulli S."/>
            <person name="Reid J."/>
            <person name="Malacarne G."/>
            <person name="Iliev D."/>
            <person name="Coppola G."/>
            <person name="Wardell B."/>
            <person name="Micheletti D."/>
            <person name="Macalma T."/>
            <person name="Facci M."/>
            <person name="Mitchell J.T."/>
            <person name="Perazzolli M."/>
            <person name="Eldredge G."/>
            <person name="Gatto P."/>
            <person name="Oyzerski R."/>
            <person name="Moretto M."/>
            <person name="Gutin N."/>
            <person name="Stefanini M."/>
            <person name="Chen Y."/>
            <person name="Segala C."/>
            <person name="Davenport C."/>
            <person name="Dematte L."/>
            <person name="Mraz A."/>
            <person name="Battilana J."/>
            <person name="Stormo K."/>
            <person name="Costa F."/>
            <person name="Tao Q."/>
            <person name="Si-Ammour A."/>
            <person name="Harkins T."/>
            <person name="Lackey A."/>
            <person name="Perbost C."/>
            <person name="Taillon B."/>
            <person name="Stella A."/>
            <person name="Solovyev V."/>
            <person name="Fawcett J.A."/>
            <person name="Sterck L."/>
            <person name="Vandepoele K."/>
            <person name="Grando S.M."/>
            <person name="Toppo S."/>
            <person name="Moser C."/>
            <person name="Lanchbury J."/>
            <person name="Bogden R."/>
            <person name="Skolnick M."/>
            <person name="Sgaramella V."/>
            <person name="Bhatnagar S.K."/>
            <person name="Fontana P."/>
            <person name="Gutin A."/>
            <person name="Van de Peer Y."/>
            <person name="Salamini F."/>
            <person name="Viola R."/>
        </authorList>
    </citation>
    <scope>NUCLEOTIDE SEQUENCE</scope>
</reference>
<feature type="region of interest" description="Disordered" evidence="1">
    <location>
        <begin position="1"/>
        <end position="20"/>
    </location>
</feature>
<proteinExistence type="predicted"/>
<dbReference type="AlphaFoldDB" id="A5BKV0"/>
<evidence type="ECO:0000313" key="2">
    <source>
        <dbReference type="EMBL" id="CAN76997.1"/>
    </source>
</evidence>